<protein>
    <submittedName>
        <fullName evidence="1">Nucleotidyltransferase family protein</fullName>
    </submittedName>
</protein>
<sequence>MDNTNMEKAFFYLLKTGLWGEGKRNEEFFPLSDDEWSLLYKRAREQTVEAILYDGILRLRPENLPPRLLQIKWSVQVDRIERRNQLANKHIAEQYEFFTGHGLQPLLLKGQGLAATYANPSHRVCGDIDWYFERKEELALARLQLTRLGVPKLLEGSQVYFWKESELDLHDRLFDLYNPFSKKILKQLRRDFPDTTVTLDGKQIPILAPQVQVLQVAAHILKHSLAFGVGLRQFCDLASLYNNYYVELEGERLNQIYNRLGLSRWFTAVHQLLVDNIGLRKEKLPFPVSKTPSSLAIIDEVWTVGNFGFHDTSNMEKIEGDYMLRKNRTATLTKRLLKYFPYVPKEAFWFPFIHFFNGVKDR</sequence>
<name>A0ABP7ZVU0_9SPHI</name>
<dbReference type="InterPro" id="IPR039498">
    <property type="entry name" value="NTP_transf_5"/>
</dbReference>
<dbReference type="Proteomes" id="UP001500167">
    <property type="component" value="Unassembled WGS sequence"/>
</dbReference>
<dbReference type="RefSeq" id="WP_346084861.1">
    <property type="nucleotide sequence ID" value="NZ_BAAAZK010000002.1"/>
</dbReference>
<gene>
    <name evidence="1" type="ORF">GCM10022218_11870</name>
</gene>
<keyword evidence="2" id="KW-1185">Reference proteome</keyword>
<accession>A0ABP7ZVU0</accession>
<evidence type="ECO:0000313" key="2">
    <source>
        <dbReference type="Proteomes" id="UP001500167"/>
    </source>
</evidence>
<reference evidence="2" key="1">
    <citation type="journal article" date="2019" name="Int. J. Syst. Evol. Microbiol.">
        <title>The Global Catalogue of Microorganisms (GCM) 10K type strain sequencing project: providing services to taxonomists for standard genome sequencing and annotation.</title>
        <authorList>
            <consortium name="The Broad Institute Genomics Platform"/>
            <consortium name="The Broad Institute Genome Sequencing Center for Infectious Disease"/>
            <person name="Wu L."/>
            <person name="Ma J."/>
        </authorList>
    </citation>
    <scope>NUCLEOTIDE SEQUENCE [LARGE SCALE GENOMIC DNA]</scope>
    <source>
        <strain evidence="2">JCM 16722</strain>
    </source>
</reference>
<dbReference type="EMBL" id="BAAAZK010000002">
    <property type="protein sequence ID" value="GAA4171591.1"/>
    <property type="molecule type" value="Genomic_DNA"/>
</dbReference>
<dbReference type="Pfam" id="PF14907">
    <property type="entry name" value="NTP_transf_5"/>
    <property type="match status" value="1"/>
</dbReference>
<proteinExistence type="predicted"/>
<evidence type="ECO:0000313" key="1">
    <source>
        <dbReference type="EMBL" id="GAA4171591.1"/>
    </source>
</evidence>
<organism evidence="1 2">
    <name type="scientific">Sphingobacterium ginsenosidimutans</name>
    <dbReference type="NCBI Taxonomy" id="687845"/>
    <lineage>
        <taxon>Bacteria</taxon>
        <taxon>Pseudomonadati</taxon>
        <taxon>Bacteroidota</taxon>
        <taxon>Sphingobacteriia</taxon>
        <taxon>Sphingobacteriales</taxon>
        <taxon>Sphingobacteriaceae</taxon>
        <taxon>Sphingobacterium</taxon>
    </lineage>
</organism>
<comment type="caution">
    <text evidence="1">The sequence shown here is derived from an EMBL/GenBank/DDBJ whole genome shotgun (WGS) entry which is preliminary data.</text>
</comment>